<sequence length="1434" mass="160515">MASQIVSEECSPQVLFDILNTIPMPVLAYSLKDGGRALTFANQKCLEMLGSGSTAELIDSCSGSFWSFVSPDDIELVKGNEQRVLDNVGTPVTYECHISQGDNRWQLIRVRSVAWRTTDGDPMVVDLTVGQGLRGDLVETDTLDPITGLIPMGSFFQVMHRWRSKFNSARDESELAVLYIDVVNFRSINMRKGISAGDAFLKSVGDHLRAIFPANPISRFDVDHFAVLMHSGNIRAKVVTVVEVFQEIAPKGVGIRIGASVWDDHESSPETICNRAKVACDDCRKHPGTRFSVYDEEMGRRLEVAEYVVSNIDEAIRNGWIRVYYQPIVRSSTGNLCGMEALARWDDPTRGLLSPAVFVRPLEDSRQICKLDLCVIRQVVERIAGRNRLGLAEIPISVNLSRVDFLCGDIFGEVEALVREHDIPRSSLHIEVTESAFASQETAIIDALNNFREAGYEVWMDDFGSGYSSLNLLKDYDFDVLKLDMGFLRKDTDRSRKIISSVIAMDKEIGIRTLAEGVETEEQADFLRMAGCAKMQGYLFGKPLPFDEVLDACMRRGSSIEDARQKALLDEAAYVNFLSDSPLVMYDYYDGSFRTLQYNAAASKMFPQYGMNGPKAFEDAVNEWNWLSGKDLDKAVLFATKSGKVGEQAITFFGREMLFRFRSVSQVGGHSVIVASFSDLTEQTKRLVELRAAAASIFAYYKNVFYVSLSDGTVRDIVFENISTDPREQETVLWGESGECASIVPRVFDADRGRYAAFLDLGTMRERLENTSGMVVRDAFRTLDDDGRYRWMEHVLAFAQDSNREKVMYGIRLLDMKGLEDTLRTIQESSQSLLLGRNQSVSDVLWDSLVQNVPLKLFWKDGERRFLGASNAFLDYYGFASSSEIIGKTDEDMEWHPNEELYKEEELGVLRTGKVSRVVPGTCIARGVTRSICATKWPIYHNGKVSGLMGCFTEDPRLEADGAQEDSFSSSCDETERFVRDLMEYVADYRMNGRLFGAICIRIPEVPRILDRQGRDAVRRLDSACEVAVANALGNEATCANLGGGLFGVLAKYRLKSELRDIASRIRTSIDAIHKVGSTNITLFADVRVLYIDEMVRLHDRVTGLLFADDLNPGPAGDERSHDDTVASWDGFKGLMNSVPIGCYVLQPNQTVEFWNREAERLLGYSSSEMVGRRCIDSELGCSNANGTRIASDHCPAILALATGKPQTTQMFMRAKDGNDVLIRNTLAPLKDGEGRIQRVVSLFVPLADGDYEHGLVKQIYEVATRDPTTCLPGRKYMESCIDDALELYHRTGRQFAILFADVDNLHYLNNTYGHVVGDKVLRAFALALRKYGRKTDDFCRWGGDEFVGILRLRSAEDVKGASRRFARIAEKGRVSEGDQEIDCQVSMGMTVVRDEDDLKSVVARADRYMYEAKRNHANRIVTDFDAGVLGQED</sequence>
<dbReference type="CDD" id="cd01948">
    <property type="entry name" value="EAL"/>
    <property type="match status" value="1"/>
</dbReference>
<comment type="caution">
    <text evidence="4">The sequence shown here is derived from an EMBL/GenBank/DDBJ whole genome shotgun (WGS) entry which is preliminary data.</text>
</comment>
<dbReference type="EMBL" id="VUNC01000008">
    <property type="protein sequence ID" value="MST73308.1"/>
    <property type="molecule type" value="Genomic_DNA"/>
</dbReference>
<dbReference type="Pfam" id="PF00563">
    <property type="entry name" value="EAL"/>
    <property type="match status" value="1"/>
</dbReference>
<feature type="domain" description="GGDEF" evidence="3">
    <location>
        <begin position="173"/>
        <end position="296"/>
    </location>
</feature>
<dbReference type="PROSITE" id="PS50883">
    <property type="entry name" value="EAL"/>
    <property type="match status" value="1"/>
</dbReference>
<dbReference type="PANTHER" id="PTHR44757:SF2">
    <property type="entry name" value="BIOFILM ARCHITECTURE MAINTENANCE PROTEIN MBAA"/>
    <property type="match status" value="1"/>
</dbReference>
<dbReference type="PROSITE" id="PS50887">
    <property type="entry name" value="GGDEF"/>
    <property type="match status" value="2"/>
</dbReference>
<dbReference type="CDD" id="cd01949">
    <property type="entry name" value="GGDEF"/>
    <property type="match status" value="1"/>
</dbReference>
<dbReference type="SUPFAM" id="SSF55785">
    <property type="entry name" value="PYP-like sensor domain (PAS domain)"/>
    <property type="match status" value="3"/>
</dbReference>
<dbReference type="Gene3D" id="3.30.450.20">
    <property type="entry name" value="PAS domain"/>
    <property type="match status" value="3"/>
</dbReference>
<keyword evidence="5" id="KW-1185">Reference proteome</keyword>
<proteinExistence type="predicted"/>
<dbReference type="InterPro" id="IPR029787">
    <property type="entry name" value="Nucleotide_cyclase"/>
</dbReference>
<dbReference type="InterPro" id="IPR013656">
    <property type="entry name" value="PAS_4"/>
</dbReference>
<dbReference type="Gene3D" id="3.30.70.270">
    <property type="match status" value="2"/>
</dbReference>
<dbReference type="SUPFAM" id="SSF141868">
    <property type="entry name" value="EAL domain-like"/>
    <property type="match status" value="1"/>
</dbReference>
<feature type="domain" description="GGDEF" evidence="3">
    <location>
        <begin position="1294"/>
        <end position="1427"/>
    </location>
</feature>
<dbReference type="Pfam" id="PF00990">
    <property type="entry name" value="GGDEF"/>
    <property type="match status" value="2"/>
</dbReference>
<evidence type="ECO:0000259" key="2">
    <source>
        <dbReference type="PROSITE" id="PS50883"/>
    </source>
</evidence>
<dbReference type="InterPro" id="IPR043128">
    <property type="entry name" value="Rev_trsase/Diguanyl_cyclase"/>
</dbReference>
<dbReference type="RefSeq" id="WP_154436032.1">
    <property type="nucleotide sequence ID" value="NZ_VUNC01000008.1"/>
</dbReference>
<gene>
    <name evidence="4" type="ORF">FYJ68_09365</name>
</gene>
<dbReference type="Gene3D" id="3.20.20.450">
    <property type="entry name" value="EAL domain"/>
    <property type="match status" value="1"/>
</dbReference>
<dbReference type="InterPro" id="IPR052155">
    <property type="entry name" value="Biofilm_reg_signaling"/>
</dbReference>
<dbReference type="SUPFAM" id="SSF55073">
    <property type="entry name" value="Nucleotide cyclase"/>
    <property type="match status" value="2"/>
</dbReference>
<name>A0A6N7XPW2_9ACTN</name>
<dbReference type="SMART" id="SM00267">
    <property type="entry name" value="GGDEF"/>
    <property type="match status" value="2"/>
</dbReference>
<dbReference type="InterPro" id="IPR035965">
    <property type="entry name" value="PAS-like_dom_sf"/>
</dbReference>
<dbReference type="NCBIfam" id="TIGR00254">
    <property type="entry name" value="GGDEF"/>
    <property type="match status" value="1"/>
</dbReference>
<accession>A0A6N7XPW2</accession>
<dbReference type="CDD" id="cd00130">
    <property type="entry name" value="PAS"/>
    <property type="match status" value="1"/>
</dbReference>
<protein>
    <submittedName>
        <fullName evidence="4">EAL domain-containing protein</fullName>
    </submittedName>
</protein>
<dbReference type="PROSITE" id="PS50112">
    <property type="entry name" value="PAS"/>
    <property type="match status" value="1"/>
</dbReference>
<dbReference type="SMART" id="SM00091">
    <property type="entry name" value="PAS"/>
    <property type="match status" value="2"/>
</dbReference>
<dbReference type="InterPro" id="IPR000160">
    <property type="entry name" value="GGDEF_dom"/>
</dbReference>
<evidence type="ECO:0000259" key="3">
    <source>
        <dbReference type="PROSITE" id="PS50887"/>
    </source>
</evidence>
<dbReference type="InterPro" id="IPR000014">
    <property type="entry name" value="PAS"/>
</dbReference>
<dbReference type="InterPro" id="IPR001633">
    <property type="entry name" value="EAL_dom"/>
</dbReference>
<evidence type="ECO:0000259" key="1">
    <source>
        <dbReference type="PROSITE" id="PS50112"/>
    </source>
</evidence>
<dbReference type="InterPro" id="IPR035919">
    <property type="entry name" value="EAL_sf"/>
</dbReference>
<dbReference type="PANTHER" id="PTHR44757">
    <property type="entry name" value="DIGUANYLATE CYCLASE DGCP"/>
    <property type="match status" value="1"/>
</dbReference>
<dbReference type="Proteomes" id="UP000469325">
    <property type="component" value="Unassembled WGS sequence"/>
</dbReference>
<reference evidence="4 5" key="1">
    <citation type="submission" date="2019-08" db="EMBL/GenBank/DDBJ databases">
        <title>In-depth cultivation of the pig gut microbiome towards novel bacterial diversity and tailored functional studies.</title>
        <authorList>
            <person name="Wylensek D."/>
            <person name="Hitch T.C.A."/>
            <person name="Clavel T."/>
        </authorList>
    </citation>
    <scope>NUCLEOTIDE SEQUENCE [LARGE SCALE GENOMIC DNA]</scope>
    <source>
        <strain evidence="4 5">CA-Schmier-601-WT-1</strain>
    </source>
</reference>
<feature type="domain" description="PAS" evidence="1">
    <location>
        <begin position="1128"/>
        <end position="1176"/>
    </location>
</feature>
<dbReference type="Pfam" id="PF13188">
    <property type="entry name" value="PAS_8"/>
    <property type="match status" value="1"/>
</dbReference>
<dbReference type="SMART" id="SM00052">
    <property type="entry name" value="EAL"/>
    <property type="match status" value="1"/>
</dbReference>
<organism evidence="4 5">
    <name type="scientific">Olsenella porci</name>
    <dbReference type="NCBI Taxonomy" id="2652279"/>
    <lineage>
        <taxon>Bacteria</taxon>
        <taxon>Bacillati</taxon>
        <taxon>Actinomycetota</taxon>
        <taxon>Coriobacteriia</taxon>
        <taxon>Coriobacteriales</taxon>
        <taxon>Atopobiaceae</taxon>
        <taxon>Olsenella</taxon>
    </lineage>
</organism>
<dbReference type="Pfam" id="PF08448">
    <property type="entry name" value="PAS_4"/>
    <property type="match status" value="1"/>
</dbReference>
<evidence type="ECO:0000313" key="4">
    <source>
        <dbReference type="EMBL" id="MST73308.1"/>
    </source>
</evidence>
<evidence type="ECO:0000313" key="5">
    <source>
        <dbReference type="Proteomes" id="UP000469325"/>
    </source>
</evidence>
<feature type="domain" description="EAL" evidence="2">
    <location>
        <begin position="305"/>
        <end position="557"/>
    </location>
</feature>